<name>A0AAD3XWT1_NEPGR</name>
<evidence type="ECO:0000313" key="2">
    <source>
        <dbReference type="Proteomes" id="UP001279734"/>
    </source>
</evidence>
<sequence length="96" mass="11285">MNCLQFDNNREANTSLRWPEVWYDKRYGHQGNDCSLEKHDWSQHLLNRPNSLNKKDKRDFGKAFTAGYAPINWVHSSRPLLTAGGNIEEMLKKHEK</sequence>
<reference evidence="1" key="1">
    <citation type="submission" date="2023-05" db="EMBL/GenBank/DDBJ databases">
        <title>Nepenthes gracilis genome sequencing.</title>
        <authorList>
            <person name="Fukushima K."/>
        </authorList>
    </citation>
    <scope>NUCLEOTIDE SEQUENCE</scope>
    <source>
        <strain evidence="1">SING2019-196</strain>
    </source>
</reference>
<proteinExistence type="predicted"/>
<gene>
    <name evidence="1" type="ORF">Nepgr_020966</name>
</gene>
<dbReference type="Proteomes" id="UP001279734">
    <property type="component" value="Unassembled WGS sequence"/>
</dbReference>
<evidence type="ECO:0000313" key="1">
    <source>
        <dbReference type="EMBL" id="GMH19125.1"/>
    </source>
</evidence>
<dbReference type="EMBL" id="BSYO01000020">
    <property type="protein sequence ID" value="GMH19125.1"/>
    <property type="molecule type" value="Genomic_DNA"/>
</dbReference>
<accession>A0AAD3XWT1</accession>
<keyword evidence="2" id="KW-1185">Reference proteome</keyword>
<comment type="caution">
    <text evidence="1">The sequence shown here is derived from an EMBL/GenBank/DDBJ whole genome shotgun (WGS) entry which is preliminary data.</text>
</comment>
<organism evidence="1 2">
    <name type="scientific">Nepenthes gracilis</name>
    <name type="common">Slender pitcher plant</name>
    <dbReference type="NCBI Taxonomy" id="150966"/>
    <lineage>
        <taxon>Eukaryota</taxon>
        <taxon>Viridiplantae</taxon>
        <taxon>Streptophyta</taxon>
        <taxon>Embryophyta</taxon>
        <taxon>Tracheophyta</taxon>
        <taxon>Spermatophyta</taxon>
        <taxon>Magnoliopsida</taxon>
        <taxon>eudicotyledons</taxon>
        <taxon>Gunneridae</taxon>
        <taxon>Pentapetalae</taxon>
        <taxon>Caryophyllales</taxon>
        <taxon>Nepenthaceae</taxon>
        <taxon>Nepenthes</taxon>
    </lineage>
</organism>
<protein>
    <submittedName>
        <fullName evidence="1">Uncharacterized protein</fullName>
    </submittedName>
</protein>
<dbReference type="AlphaFoldDB" id="A0AAD3XWT1"/>